<sequence length="85" mass="9692">MTGRAVPPAARREASQTLLHSLQKEPALWHLEFRLLASRLGLVVKNPPSTQRFRIHLPVQGIRVRALVWEDPTCHGATKPMHHNY</sequence>
<protein>
    <submittedName>
        <fullName evidence="1">Uncharacterized protein</fullName>
    </submittedName>
</protein>
<comment type="caution">
    <text evidence="1">The sequence shown here is derived from an EMBL/GenBank/DDBJ whole genome shotgun (WGS) entry which is preliminary data.</text>
</comment>
<gene>
    <name evidence="1" type="ORF">J1605_004334</name>
</gene>
<accession>A0AB34HEV1</accession>
<proteinExistence type="predicted"/>
<evidence type="ECO:0000313" key="2">
    <source>
        <dbReference type="Proteomes" id="UP001159641"/>
    </source>
</evidence>
<reference evidence="1 2" key="1">
    <citation type="submission" date="2022-11" db="EMBL/GenBank/DDBJ databases">
        <title>Whole genome sequence of Eschrichtius robustus ER-17-0199.</title>
        <authorList>
            <person name="Bruniche-Olsen A."/>
            <person name="Black A.N."/>
            <person name="Fields C.J."/>
            <person name="Walden K."/>
            <person name="Dewoody J.A."/>
        </authorList>
    </citation>
    <scope>NUCLEOTIDE SEQUENCE [LARGE SCALE GENOMIC DNA]</scope>
    <source>
        <strain evidence="1">ER-17-0199</strain>
        <tissue evidence="1">Blubber</tissue>
    </source>
</reference>
<name>A0AB34HEV1_ESCRO</name>
<organism evidence="1 2">
    <name type="scientific">Eschrichtius robustus</name>
    <name type="common">California gray whale</name>
    <name type="synonym">Eschrichtius gibbosus</name>
    <dbReference type="NCBI Taxonomy" id="9764"/>
    <lineage>
        <taxon>Eukaryota</taxon>
        <taxon>Metazoa</taxon>
        <taxon>Chordata</taxon>
        <taxon>Craniata</taxon>
        <taxon>Vertebrata</taxon>
        <taxon>Euteleostomi</taxon>
        <taxon>Mammalia</taxon>
        <taxon>Eutheria</taxon>
        <taxon>Laurasiatheria</taxon>
        <taxon>Artiodactyla</taxon>
        <taxon>Whippomorpha</taxon>
        <taxon>Cetacea</taxon>
        <taxon>Mysticeti</taxon>
        <taxon>Eschrichtiidae</taxon>
        <taxon>Eschrichtius</taxon>
    </lineage>
</organism>
<dbReference type="AlphaFoldDB" id="A0AB34HEV1"/>
<dbReference type="EMBL" id="JAIQCJ010001291">
    <property type="protein sequence ID" value="KAJ8791387.1"/>
    <property type="molecule type" value="Genomic_DNA"/>
</dbReference>
<evidence type="ECO:0000313" key="1">
    <source>
        <dbReference type="EMBL" id="KAJ8791387.1"/>
    </source>
</evidence>
<keyword evidence="2" id="KW-1185">Reference proteome</keyword>
<dbReference type="Proteomes" id="UP001159641">
    <property type="component" value="Unassembled WGS sequence"/>
</dbReference>